<proteinExistence type="predicted"/>
<dbReference type="EMBL" id="JAGGLJ010000018">
    <property type="protein sequence ID" value="MBP2026025.1"/>
    <property type="molecule type" value="Genomic_DNA"/>
</dbReference>
<evidence type="ECO:0000313" key="2">
    <source>
        <dbReference type="Proteomes" id="UP001519306"/>
    </source>
</evidence>
<organism evidence="1 2">
    <name type="scientific">Peptoniphilus stercorisuis</name>
    <dbReference type="NCBI Taxonomy" id="1436965"/>
    <lineage>
        <taxon>Bacteria</taxon>
        <taxon>Bacillati</taxon>
        <taxon>Bacillota</taxon>
        <taxon>Tissierellia</taxon>
        <taxon>Tissierellales</taxon>
        <taxon>Peptoniphilaceae</taxon>
        <taxon>Peptoniphilus</taxon>
    </lineage>
</organism>
<evidence type="ECO:0000313" key="1">
    <source>
        <dbReference type="EMBL" id="MBP2026025.1"/>
    </source>
</evidence>
<keyword evidence="2" id="KW-1185">Reference proteome</keyword>
<reference evidence="1 2" key="1">
    <citation type="submission" date="2021-03" db="EMBL/GenBank/DDBJ databases">
        <title>Genomic Encyclopedia of Type Strains, Phase IV (KMG-IV): sequencing the most valuable type-strain genomes for metagenomic binning, comparative biology and taxonomic classification.</title>
        <authorList>
            <person name="Goeker M."/>
        </authorList>
    </citation>
    <scope>NUCLEOTIDE SEQUENCE [LARGE SCALE GENOMIC DNA]</scope>
    <source>
        <strain evidence="1 2">DSM 27563</strain>
    </source>
</reference>
<gene>
    <name evidence="1" type="ORF">J2Z71_001579</name>
</gene>
<dbReference type="Proteomes" id="UP001519306">
    <property type="component" value="Unassembled WGS sequence"/>
</dbReference>
<dbReference type="RefSeq" id="WP_210061862.1">
    <property type="nucleotide sequence ID" value="NZ_JAGGLJ010000018.1"/>
</dbReference>
<sequence length="58" mass="6722">MFNFSKVVEVENFENTCNAFSLGKISYDLDLINKLRGKIALCAYFLCTSIFKRSNYQL</sequence>
<protein>
    <submittedName>
        <fullName evidence="1">Uncharacterized protein</fullName>
    </submittedName>
</protein>
<comment type="caution">
    <text evidence="1">The sequence shown here is derived from an EMBL/GenBank/DDBJ whole genome shotgun (WGS) entry which is preliminary data.</text>
</comment>
<name>A0ABS4KF65_9FIRM</name>
<accession>A0ABS4KF65</accession>